<evidence type="ECO:0000313" key="2">
    <source>
        <dbReference type="EMBL" id="CAL1394907.1"/>
    </source>
</evidence>
<gene>
    <name evidence="2" type="ORF">LTRI10_LOCUS35377</name>
</gene>
<dbReference type="Pfam" id="PF03101">
    <property type="entry name" value="FAR1"/>
    <property type="match status" value="1"/>
</dbReference>
<dbReference type="Proteomes" id="UP001497516">
    <property type="component" value="Chromosome 6"/>
</dbReference>
<evidence type="ECO:0000259" key="1">
    <source>
        <dbReference type="Pfam" id="PF03101"/>
    </source>
</evidence>
<organism evidence="2 3">
    <name type="scientific">Linum trigynum</name>
    <dbReference type="NCBI Taxonomy" id="586398"/>
    <lineage>
        <taxon>Eukaryota</taxon>
        <taxon>Viridiplantae</taxon>
        <taxon>Streptophyta</taxon>
        <taxon>Embryophyta</taxon>
        <taxon>Tracheophyta</taxon>
        <taxon>Spermatophyta</taxon>
        <taxon>Magnoliopsida</taxon>
        <taxon>eudicotyledons</taxon>
        <taxon>Gunneridae</taxon>
        <taxon>Pentapetalae</taxon>
        <taxon>rosids</taxon>
        <taxon>fabids</taxon>
        <taxon>Malpighiales</taxon>
        <taxon>Linaceae</taxon>
        <taxon>Linum</taxon>
    </lineage>
</organism>
<keyword evidence="3" id="KW-1185">Reference proteome</keyword>
<feature type="domain" description="FAR1" evidence="1">
    <location>
        <begin position="63"/>
        <end position="149"/>
    </location>
</feature>
<evidence type="ECO:0000313" key="3">
    <source>
        <dbReference type="Proteomes" id="UP001497516"/>
    </source>
</evidence>
<dbReference type="InterPro" id="IPR004330">
    <property type="entry name" value="FAR1_DNA_bnd_dom"/>
</dbReference>
<dbReference type="EMBL" id="OZ034819">
    <property type="protein sequence ID" value="CAL1394907.1"/>
    <property type="molecule type" value="Genomic_DNA"/>
</dbReference>
<reference evidence="2 3" key="1">
    <citation type="submission" date="2024-04" db="EMBL/GenBank/DDBJ databases">
        <authorList>
            <person name="Fracassetti M."/>
        </authorList>
    </citation>
    <scope>NUCLEOTIDE SEQUENCE [LARGE SCALE GENOMIC DNA]</scope>
</reference>
<dbReference type="PANTHER" id="PTHR47718:SF15">
    <property type="entry name" value="PROTEIN FAR1-RELATED SEQUENCE 5-LIKE"/>
    <property type="match status" value="1"/>
</dbReference>
<accession>A0AAV2FAA1</accession>
<dbReference type="PANTHER" id="PTHR47718">
    <property type="entry name" value="OS01G0519700 PROTEIN"/>
    <property type="match status" value="1"/>
</dbReference>
<name>A0AAV2FAA1_9ROSI</name>
<proteinExistence type="predicted"/>
<sequence length="279" mass="32084">MIMEDDEIVEVENNEDINNSNGSTIHNVHQSSEVEDDDLADLLLLQQEDIEKLRFANTEEAYDFWRNYGLVTGFDVRKEDIGRDKDKVMIWRRFVCSGQGTKRDRKGERKREPKGETRFDCKARIRVRLDKSDGKWFVDIFHNVHSHVTVPKKYRHYMKGNRQLSDAVKAAINFRRAAGMKTSQIVSLAVAEAGGYSKMGFTRKDAYNYVDKDRKEQISDGDAAAALAYLHAKLSADEQFVIELKKDDEDRLVNLFWADSISVADYACFGELLAFDATY</sequence>
<protein>
    <recommendedName>
        <fullName evidence="1">FAR1 domain-containing protein</fullName>
    </recommendedName>
</protein>
<dbReference type="AlphaFoldDB" id="A0AAV2FAA1"/>